<reference evidence="2 3" key="1">
    <citation type="submission" date="2018-03" db="EMBL/GenBank/DDBJ databases">
        <title>Draft Genome Sequences of the Obligatory Marine Myxobacteria Enhygromyxa salina SWB005.</title>
        <authorList>
            <person name="Poehlein A."/>
            <person name="Moghaddam J.A."/>
            <person name="Harms H."/>
            <person name="Alanjari M."/>
            <person name="Koenig G.M."/>
            <person name="Daniel R."/>
            <person name="Schaeberle T.F."/>
        </authorList>
    </citation>
    <scope>NUCLEOTIDE SEQUENCE [LARGE SCALE GENOMIC DNA]</scope>
    <source>
        <strain evidence="2 3">SWB005</strain>
    </source>
</reference>
<dbReference type="GO" id="GO:0035438">
    <property type="term" value="F:cyclic-di-GMP binding"/>
    <property type="evidence" value="ECO:0007669"/>
    <property type="project" value="InterPro"/>
</dbReference>
<dbReference type="InterPro" id="IPR009875">
    <property type="entry name" value="PilZ_domain"/>
</dbReference>
<evidence type="ECO:0000259" key="1">
    <source>
        <dbReference type="Pfam" id="PF07238"/>
    </source>
</evidence>
<feature type="domain" description="PilZ" evidence="1">
    <location>
        <begin position="12"/>
        <end position="103"/>
    </location>
</feature>
<evidence type="ECO:0000313" key="3">
    <source>
        <dbReference type="Proteomes" id="UP000237968"/>
    </source>
</evidence>
<gene>
    <name evidence="2" type="ORF">ENSA5_37980</name>
</gene>
<dbReference type="Proteomes" id="UP000237968">
    <property type="component" value="Unassembled WGS sequence"/>
</dbReference>
<dbReference type="EMBL" id="PVNK01000167">
    <property type="protein sequence ID" value="PRP95665.1"/>
    <property type="molecule type" value="Genomic_DNA"/>
</dbReference>
<organism evidence="2 3">
    <name type="scientific">Enhygromyxa salina</name>
    <dbReference type="NCBI Taxonomy" id="215803"/>
    <lineage>
        <taxon>Bacteria</taxon>
        <taxon>Pseudomonadati</taxon>
        <taxon>Myxococcota</taxon>
        <taxon>Polyangia</taxon>
        <taxon>Nannocystales</taxon>
        <taxon>Nannocystaceae</taxon>
        <taxon>Enhygromyxa</taxon>
    </lineage>
</organism>
<dbReference type="OrthoDB" id="5514214at2"/>
<dbReference type="RefSeq" id="WP_106393123.1">
    <property type="nucleotide sequence ID" value="NZ_PVNK01000167.1"/>
</dbReference>
<dbReference type="Gene3D" id="2.40.10.220">
    <property type="entry name" value="predicted glycosyltransferase like domains"/>
    <property type="match status" value="1"/>
</dbReference>
<dbReference type="SUPFAM" id="SSF141371">
    <property type="entry name" value="PilZ domain-like"/>
    <property type="match status" value="1"/>
</dbReference>
<protein>
    <submittedName>
        <fullName evidence="2">PilZ domain protein</fullName>
    </submittedName>
</protein>
<accession>A0A2S9XS26</accession>
<evidence type="ECO:0000313" key="2">
    <source>
        <dbReference type="EMBL" id="PRP95665.1"/>
    </source>
</evidence>
<comment type="caution">
    <text evidence="2">The sequence shown here is derived from an EMBL/GenBank/DDBJ whole genome shotgun (WGS) entry which is preliminary data.</text>
</comment>
<keyword evidence="3" id="KW-1185">Reference proteome</keyword>
<dbReference type="Pfam" id="PF07238">
    <property type="entry name" value="PilZ"/>
    <property type="match status" value="1"/>
</dbReference>
<proteinExistence type="predicted"/>
<dbReference type="AlphaFoldDB" id="A0A2S9XS26"/>
<name>A0A2S9XS26_9BACT</name>
<sequence length="114" mass="12672">MSTIQGAGDPSERRDNQRFEVAVVVRVYMGDRAVDWPSEDISAGGMRLTVDGEAPKIGEHLKVSFKLPLLAAPIEAEGEVRWVDRGTPTLCGIQFSTGLRAREVWAINRLHTRR</sequence>